<gene>
    <name evidence="8" type="ORF">J8273_0387</name>
</gene>
<feature type="domain" description="Deacetylase sirtuin-type" evidence="7">
    <location>
        <begin position="111"/>
        <end position="369"/>
    </location>
</feature>
<dbReference type="GO" id="GO:0070403">
    <property type="term" value="F:NAD+ binding"/>
    <property type="evidence" value="ECO:0007669"/>
    <property type="project" value="InterPro"/>
</dbReference>
<evidence type="ECO:0000313" key="8">
    <source>
        <dbReference type="EMBL" id="KAG9395167.1"/>
    </source>
</evidence>
<dbReference type="EMBL" id="JAHDYR010000012">
    <property type="protein sequence ID" value="KAG9395167.1"/>
    <property type="molecule type" value="Genomic_DNA"/>
</dbReference>
<keyword evidence="9" id="KW-1185">Reference proteome</keyword>
<dbReference type="Proteomes" id="UP000717585">
    <property type="component" value="Unassembled WGS sequence"/>
</dbReference>
<keyword evidence="4 6" id="KW-0862">Zinc</keyword>
<sequence>MRLELARTFDSLHFPELLGDIRGTEFIERPASLTLIEEAMSMPMSVPFPASTPSPNLESLPCSLEMNQANEQMAMSPLSIDLTALNVIQPITVEQEQPVTPDRQCKLPRRRLPEFSTLGAALNLLRCSHRILILTGAGISVSCGIPDFRSSGGLYDTVRREYPHLEDPTQLFDLDYFRKDPSLFYSFAHRILPDTRTRPSLAHWFIAKLERRGQLLRNYTQNIDCLERQAGIRRCVQCHGNFDRNICVGCGRTCPDDDYVADCIENRKVPFCQFCNNPVKPDVTFFGGGLNQQFDDNIDLDLSQADLLIVMGSSLQVQPVCNIIREIPSDVPQILINKETVADGHAFDIQLLGDCDAVVLQLMRLLGWIHTNDEGGPLRKTGEGVYQTASDI</sequence>
<dbReference type="Gene3D" id="3.30.1600.10">
    <property type="entry name" value="SIR2/SIRT2 'Small Domain"/>
    <property type="match status" value="1"/>
</dbReference>
<dbReference type="PROSITE" id="PS50305">
    <property type="entry name" value="SIRTUIN"/>
    <property type="match status" value="1"/>
</dbReference>
<dbReference type="SUPFAM" id="SSF52467">
    <property type="entry name" value="DHS-like NAD/FAD-binding domain"/>
    <property type="match status" value="1"/>
</dbReference>
<feature type="binding site" evidence="6">
    <location>
        <position position="250"/>
    </location>
    <ligand>
        <name>Zn(2+)</name>
        <dbReference type="ChEBI" id="CHEBI:29105"/>
    </ligand>
</feature>
<dbReference type="GO" id="GO:0017136">
    <property type="term" value="F:histone deacetylase activity, NAD-dependent"/>
    <property type="evidence" value="ECO:0007669"/>
    <property type="project" value="TreeGrafter"/>
</dbReference>
<evidence type="ECO:0000256" key="4">
    <source>
        <dbReference type="ARBA" id="ARBA00022833"/>
    </source>
</evidence>
<organism evidence="8 9">
    <name type="scientific">Carpediemonas membranifera</name>
    <dbReference type="NCBI Taxonomy" id="201153"/>
    <lineage>
        <taxon>Eukaryota</taxon>
        <taxon>Metamonada</taxon>
        <taxon>Carpediemonas-like organisms</taxon>
        <taxon>Carpediemonas</taxon>
    </lineage>
</organism>
<protein>
    <submittedName>
        <fullName evidence="8">Sirtuin family</fullName>
    </submittedName>
</protein>
<reference evidence="8" key="1">
    <citation type="submission" date="2021-05" db="EMBL/GenBank/DDBJ databases">
        <title>A free-living protist that lacks canonical eukaryotic 1 DNA replication and segregation systems.</title>
        <authorList>
            <person name="Salas-Leiva D.E."/>
            <person name="Tromer E.C."/>
            <person name="Curtis B.A."/>
            <person name="Jerlstrom-Hultqvist J."/>
            <person name="Kolisko M."/>
            <person name="Yi Z."/>
            <person name="Salas-Leiva J.S."/>
            <person name="Gallot-Lavallee L."/>
            <person name="Kops G.J.P.L."/>
            <person name="Archibald J.M."/>
            <person name="Simpson A.G.B."/>
            <person name="Roger A.J."/>
        </authorList>
    </citation>
    <scope>NUCLEOTIDE SEQUENCE</scope>
    <source>
        <strain evidence="8">BICM</strain>
    </source>
</reference>
<keyword evidence="5" id="KW-0520">NAD</keyword>
<dbReference type="OrthoDB" id="424302at2759"/>
<dbReference type="InterPro" id="IPR050134">
    <property type="entry name" value="NAD-dep_sirtuin_deacylases"/>
</dbReference>
<dbReference type="InterPro" id="IPR026591">
    <property type="entry name" value="Sirtuin_cat_small_dom_sf"/>
</dbReference>
<comment type="caution">
    <text evidence="8">The sequence shown here is derived from an EMBL/GenBank/DDBJ whole genome shotgun (WGS) entry which is preliminary data.</text>
</comment>
<feature type="active site" description="Proton acceptor" evidence="6">
    <location>
        <position position="239"/>
    </location>
</feature>
<dbReference type="InterPro" id="IPR026590">
    <property type="entry name" value="Ssirtuin_cat_dom"/>
</dbReference>
<name>A0A8J6E508_9EUKA</name>
<accession>A0A8J6E508</accession>
<evidence type="ECO:0000256" key="2">
    <source>
        <dbReference type="ARBA" id="ARBA00022679"/>
    </source>
</evidence>
<keyword evidence="2" id="KW-0808">Transferase</keyword>
<dbReference type="Pfam" id="PF02146">
    <property type="entry name" value="SIR2"/>
    <property type="match status" value="1"/>
</dbReference>
<evidence type="ECO:0000313" key="9">
    <source>
        <dbReference type="Proteomes" id="UP000717585"/>
    </source>
</evidence>
<proteinExistence type="predicted"/>
<comment type="cofactor">
    <cofactor evidence="1">
        <name>Zn(2+)</name>
        <dbReference type="ChEBI" id="CHEBI:29105"/>
    </cofactor>
</comment>
<feature type="binding site" evidence="6">
    <location>
        <position position="275"/>
    </location>
    <ligand>
        <name>Zn(2+)</name>
        <dbReference type="ChEBI" id="CHEBI:29105"/>
    </ligand>
</feature>
<feature type="binding site" evidence="6">
    <location>
        <position position="247"/>
    </location>
    <ligand>
        <name>Zn(2+)</name>
        <dbReference type="ChEBI" id="CHEBI:29105"/>
    </ligand>
</feature>
<evidence type="ECO:0000259" key="7">
    <source>
        <dbReference type="PROSITE" id="PS50305"/>
    </source>
</evidence>
<dbReference type="InterPro" id="IPR029035">
    <property type="entry name" value="DHS-like_NAD/FAD-binding_dom"/>
</dbReference>
<evidence type="ECO:0000256" key="6">
    <source>
        <dbReference type="PROSITE-ProRule" id="PRU00236"/>
    </source>
</evidence>
<evidence type="ECO:0000256" key="1">
    <source>
        <dbReference type="ARBA" id="ARBA00001947"/>
    </source>
</evidence>
<dbReference type="PANTHER" id="PTHR11085:SF9">
    <property type="entry name" value="NAD-DEPENDENT PROTEIN DEACETYLASE SIRTUIN-1"/>
    <property type="match status" value="1"/>
</dbReference>
<evidence type="ECO:0000256" key="3">
    <source>
        <dbReference type="ARBA" id="ARBA00022723"/>
    </source>
</evidence>
<keyword evidence="3 6" id="KW-0479">Metal-binding</keyword>
<evidence type="ECO:0000256" key="5">
    <source>
        <dbReference type="ARBA" id="ARBA00023027"/>
    </source>
</evidence>
<dbReference type="Gene3D" id="3.40.50.1220">
    <property type="entry name" value="TPP-binding domain"/>
    <property type="match status" value="1"/>
</dbReference>
<dbReference type="GO" id="GO:0005634">
    <property type="term" value="C:nucleus"/>
    <property type="evidence" value="ECO:0007669"/>
    <property type="project" value="TreeGrafter"/>
</dbReference>
<feature type="binding site" evidence="6">
    <location>
        <position position="272"/>
    </location>
    <ligand>
        <name>Zn(2+)</name>
        <dbReference type="ChEBI" id="CHEBI:29105"/>
    </ligand>
</feature>
<dbReference type="InterPro" id="IPR003000">
    <property type="entry name" value="Sirtuin"/>
</dbReference>
<dbReference type="GO" id="GO:0046872">
    <property type="term" value="F:metal ion binding"/>
    <property type="evidence" value="ECO:0007669"/>
    <property type="project" value="UniProtKB-KW"/>
</dbReference>
<dbReference type="PANTHER" id="PTHR11085">
    <property type="entry name" value="NAD-DEPENDENT PROTEIN DEACYLASE SIRTUIN-5, MITOCHONDRIAL-RELATED"/>
    <property type="match status" value="1"/>
</dbReference>
<dbReference type="AlphaFoldDB" id="A0A8J6E508"/>